<keyword evidence="5 8" id="KW-0812">Transmembrane</keyword>
<proteinExistence type="inferred from homology"/>
<keyword evidence="7 8" id="KW-0472">Membrane</keyword>
<dbReference type="EMBL" id="JAATLJ010000001">
    <property type="protein sequence ID" value="NIZ41151.1"/>
    <property type="molecule type" value="Genomic_DNA"/>
</dbReference>
<evidence type="ECO:0000256" key="2">
    <source>
        <dbReference type="ARBA" id="ARBA00006464"/>
    </source>
</evidence>
<dbReference type="AlphaFoldDB" id="A0A968GAN8"/>
<dbReference type="Pfam" id="PF02397">
    <property type="entry name" value="Bac_transf"/>
    <property type="match status" value="1"/>
</dbReference>
<organism evidence="10 11">
    <name type="scientific">Entomospira entomophila</name>
    <dbReference type="NCBI Taxonomy" id="2719988"/>
    <lineage>
        <taxon>Bacteria</taxon>
        <taxon>Pseudomonadati</taxon>
        <taxon>Spirochaetota</taxon>
        <taxon>Spirochaetia</taxon>
        <taxon>Spirochaetales</taxon>
        <taxon>Spirochaetaceae</taxon>
        <taxon>Entomospira</taxon>
    </lineage>
</organism>
<evidence type="ECO:0000313" key="11">
    <source>
        <dbReference type="Proteomes" id="UP000711995"/>
    </source>
</evidence>
<comment type="subcellular location">
    <subcellularLocation>
        <location evidence="1">Cell membrane</location>
    </subcellularLocation>
</comment>
<dbReference type="Proteomes" id="UP000711995">
    <property type="component" value="Unassembled WGS sequence"/>
</dbReference>
<reference evidence="10 11" key="1">
    <citation type="submission" date="2020-03" db="EMBL/GenBank/DDBJ databases">
        <title>Spirochaetal bacteria isolated from arthropods constitute a novel genus Entomospira genus novum within the order Spirochaetales.</title>
        <authorList>
            <person name="Grana-Miraglia L."/>
            <person name="Sikutova S."/>
            <person name="Fingerle V."/>
            <person name="Sing A."/>
            <person name="Castillo-Ramirez S."/>
            <person name="Margos G."/>
            <person name="Rudolf I."/>
        </authorList>
    </citation>
    <scope>NUCLEOTIDE SEQUENCE [LARGE SCALE GENOMIC DNA]</scope>
    <source>
        <strain evidence="10 11">BR193</strain>
    </source>
</reference>
<accession>A0A968GAN8</accession>
<dbReference type="PANTHER" id="PTHR30576:SF4">
    <property type="entry name" value="UNDECAPRENYL-PHOSPHATE GALACTOSE PHOSPHOTRANSFERASE"/>
    <property type="match status" value="1"/>
</dbReference>
<evidence type="ECO:0000259" key="9">
    <source>
        <dbReference type="Pfam" id="PF02397"/>
    </source>
</evidence>
<evidence type="ECO:0000313" key="10">
    <source>
        <dbReference type="EMBL" id="NIZ41151.1"/>
    </source>
</evidence>
<evidence type="ECO:0000256" key="4">
    <source>
        <dbReference type="ARBA" id="ARBA00022679"/>
    </source>
</evidence>
<comment type="similarity">
    <text evidence="2">Belongs to the bacterial sugar transferase family.</text>
</comment>
<sequence>MRNKLKISSHSFYAVVAKRILDLLFSVSVILFLSPLFLIIGITLYCMSPRGGIFYGHQRIGKHHKLFTCWKFRTMIPNAKEKLQEILEKNPDMAKEFQETHKLKRDPRIIKGIGHFLRRTSLDELPQFFNVLLGQMSVIGPRPVTEAELVYYQDNVEVLLSIHPGITGLWQISGRNDISYEKRVSLDLLYVKTLKLSLDLKIFIKTFAVILRGKGY</sequence>
<keyword evidence="4 10" id="KW-0808">Transferase</keyword>
<feature type="transmembrane region" description="Helical" evidence="8">
    <location>
        <begin position="20"/>
        <end position="45"/>
    </location>
</feature>
<comment type="caution">
    <text evidence="10">The sequence shown here is derived from an EMBL/GenBank/DDBJ whole genome shotgun (WGS) entry which is preliminary data.</text>
</comment>
<dbReference type="GO" id="GO:0005886">
    <property type="term" value="C:plasma membrane"/>
    <property type="evidence" value="ECO:0007669"/>
    <property type="project" value="UniProtKB-SubCell"/>
</dbReference>
<evidence type="ECO:0000256" key="6">
    <source>
        <dbReference type="ARBA" id="ARBA00022989"/>
    </source>
</evidence>
<evidence type="ECO:0000256" key="7">
    <source>
        <dbReference type="ARBA" id="ARBA00023136"/>
    </source>
</evidence>
<evidence type="ECO:0000256" key="8">
    <source>
        <dbReference type="SAM" id="Phobius"/>
    </source>
</evidence>
<dbReference type="PANTHER" id="PTHR30576">
    <property type="entry name" value="COLANIC BIOSYNTHESIS UDP-GLUCOSE LIPID CARRIER TRANSFERASE"/>
    <property type="match status" value="1"/>
</dbReference>
<keyword evidence="3" id="KW-1003">Cell membrane</keyword>
<name>A0A968GAN8_9SPIO</name>
<keyword evidence="6 8" id="KW-1133">Transmembrane helix</keyword>
<protein>
    <submittedName>
        <fullName evidence="10">Sugar transferase</fullName>
    </submittedName>
</protein>
<feature type="domain" description="Bacterial sugar transferase" evidence="9">
    <location>
        <begin position="18"/>
        <end position="211"/>
    </location>
</feature>
<dbReference type="InterPro" id="IPR003362">
    <property type="entry name" value="Bact_transf"/>
</dbReference>
<gene>
    <name evidence="10" type="ORF">HCT14_06505</name>
</gene>
<evidence type="ECO:0000256" key="3">
    <source>
        <dbReference type="ARBA" id="ARBA00022475"/>
    </source>
</evidence>
<keyword evidence="11" id="KW-1185">Reference proteome</keyword>
<evidence type="ECO:0000256" key="5">
    <source>
        <dbReference type="ARBA" id="ARBA00022692"/>
    </source>
</evidence>
<dbReference type="GO" id="GO:0016780">
    <property type="term" value="F:phosphotransferase activity, for other substituted phosphate groups"/>
    <property type="evidence" value="ECO:0007669"/>
    <property type="project" value="TreeGrafter"/>
</dbReference>
<evidence type="ECO:0000256" key="1">
    <source>
        <dbReference type="ARBA" id="ARBA00004236"/>
    </source>
</evidence>